<keyword evidence="4 6" id="KW-0472">Membrane</keyword>
<feature type="transmembrane region" description="Helical" evidence="6">
    <location>
        <begin position="20"/>
        <end position="43"/>
    </location>
</feature>
<evidence type="ECO:0000256" key="5">
    <source>
        <dbReference type="SAM" id="MobiDB-lite"/>
    </source>
</evidence>
<dbReference type="InterPro" id="IPR036259">
    <property type="entry name" value="MFS_trans_sf"/>
</dbReference>
<evidence type="ECO:0000256" key="2">
    <source>
        <dbReference type="ARBA" id="ARBA00022692"/>
    </source>
</evidence>
<comment type="subcellular location">
    <subcellularLocation>
        <location evidence="1">Membrane</location>
        <topology evidence="1">Multi-pass membrane protein</topology>
    </subcellularLocation>
</comment>
<feature type="transmembrane region" description="Helical" evidence="6">
    <location>
        <begin position="139"/>
        <end position="157"/>
    </location>
</feature>
<keyword evidence="2 6" id="KW-0812">Transmembrane</keyword>
<sequence length="628" mass="68911">MVFPLLALIIEERGGTSSHTAAAFIAFKLATFFTTPLCSLLLSRYGLQKWTIIPCVLVTTFAHLILVLAQDPYLSIAGMAVWGCAPSSKMLSKTYFATTLPPDLASYYVGQNYVITGVSAIIAPFFGGFLFSLGDSAPFIAALILWLSSVAFAVSNVKVAAPNLFDEPSSDTSEGTPQQDDPTFESCSFDTLNARALENNVSRRAACPRGKSTPCNISAQFSKITPYDEEESLDTIKEECVSDNIADSQPVAQSSNEPQFGSYVIVATFMAGGLFCTITSTILPFLMLYAREKFNASTVEVSFVITVGELSAFLLTNLLQQKPNLRAPGGLLACVGLVPSLLLQYFSKEEQPQSTSFEGFGLFVVGVVLTLIVFQTLRLQFVPILLRHVNRDQAAMAFGKHKCALMLGDVIGMLLGSVVWEWNWKCILLVPAIPLTLCIFSILFGIYCYSRASSSEDTCDVVPDHKPGKSVDVLVTMGSDAKLCGKPDSAHRPKRRSSVLLPFHDKNFDDILWELEAHSLEAAKSKFVEMRDRISELQSLLRAVMPSAGQNFNYERIPQGRSHEEARASVHMVSEAPSATRSRRGKGVQSRRTTRIVFTDLEGHEVEQRHSKSVRQSFFQQLGADSFS</sequence>
<feature type="transmembrane region" description="Helical" evidence="6">
    <location>
        <begin position="331"/>
        <end position="347"/>
    </location>
</feature>
<dbReference type="PANTHER" id="PTHR23507:SF1">
    <property type="entry name" value="FI18259P1-RELATED"/>
    <property type="match status" value="1"/>
</dbReference>
<name>A0AAE0FCS6_9CHLO</name>
<dbReference type="GO" id="GO:0022857">
    <property type="term" value="F:transmembrane transporter activity"/>
    <property type="evidence" value="ECO:0007669"/>
    <property type="project" value="InterPro"/>
</dbReference>
<gene>
    <name evidence="7" type="ORF">CYMTET_33575</name>
</gene>
<keyword evidence="3 6" id="KW-1133">Transmembrane helix</keyword>
<protein>
    <submittedName>
        <fullName evidence="7">Uncharacterized protein</fullName>
    </submittedName>
</protein>
<feature type="transmembrane region" description="Helical" evidence="6">
    <location>
        <begin position="428"/>
        <end position="449"/>
    </location>
</feature>
<feature type="compositionally biased region" description="Polar residues" evidence="5">
    <location>
        <begin position="170"/>
        <end position="184"/>
    </location>
</feature>
<proteinExistence type="predicted"/>
<dbReference type="InterPro" id="IPR011701">
    <property type="entry name" value="MFS"/>
</dbReference>
<organism evidence="7 8">
    <name type="scientific">Cymbomonas tetramitiformis</name>
    <dbReference type="NCBI Taxonomy" id="36881"/>
    <lineage>
        <taxon>Eukaryota</taxon>
        <taxon>Viridiplantae</taxon>
        <taxon>Chlorophyta</taxon>
        <taxon>Pyramimonadophyceae</taxon>
        <taxon>Pyramimonadales</taxon>
        <taxon>Pyramimonadaceae</taxon>
        <taxon>Cymbomonas</taxon>
    </lineage>
</organism>
<accession>A0AAE0FCS6</accession>
<feature type="region of interest" description="Disordered" evidence="5">
    <location>
        <begin position="165"/>
        <end position="184"/>
    </location>
</feature>
<feature type="region of interest" description="Disordered" evidence="5">
    <location>
        <begin position="572"/>
        <end position="592"/>
    </location>
</feature>
<keyword evidence="8" id="KW-1185">Reference proteome</keyword>
<dbReference type="GO" id="GO:0016020">
    <property type="term" value="C:membrane"/>
    <property type="evidence" value="ECO:0007669"/>
    <property type="project" value="UniProtKB-SubCell"/>
</dbReference>
<evidence type="ECO:0000256" key="3">
    <source>
        <dbReference type="ARBA" id="ARBA00022989"/>
    </source>
</evidence>
<feature type="transmembrane region" description="Helical" evidence="6">
    <location>
        <begin position="359"/>
        <end position="382"/>
    </location>
</feature>
<feature type="transmembrane region" description="Helical" evidence="6">
    <location>
        <begin position="50"/>
        <end position="68"/>
    </location>
</feature>
<dbReference type="Pfam" id="PF07690">
    <property type="entry name" value="MFS_1"/>
    <property type="match status" value="1"/>
</dbReference>
<comment type="caution">
    <text evidence="7">The sequence shown here is derived from an EMBL/GenBank/DDBJ whole genome shotgun (WGS) entry which is preliminary data.</text>
</comment>
<reference evidence="7 8" key="1">
    <citation type="journal article" date="2015" name="Genome Biol. Evol.">
        <title>Comparative Genomics of a Bacterivorous Green Alga Reveals Evolutionary Causalities and Consequences of Phago-Mixotrophic Mode of Nutrition.</title>
        <authorList>
            <person name="Burns J.A."/>
            <person name="Paasch A."/>
            <person name="Narechania A."/>
            <person name="Kim E."/>
        </authorList>
    </citation>
    <scope>NUCLEOTIDE SEQUENCE [LARGE SCALE GENOMIC DNA]</scope>
    <source>
        <strain evidence="7 8">PLY_AMNH</strain>
    </source>
</reference>
<dbReference type="AlphaFoldDB" id="A0AAE0FCS6"/>
<evidence type="ECO:0000313" key="8">
    <source>
        <dbReference type="Proteomes" id="UP001190700"/>
    </source>
</evidence>
<evidence type="ECO:0000256" key="6">
    <source>
        <dbReference type="SAM" id="Phobius"/>
    </source>
</evidence>
<feature type="transmembrane region" description="Helical" evidence="6">
    <location>
        <begin position="263"/>
        <end position="289"/>
    </location>
</feature>
<dbReference type="EMBL" id="LGRX02020648">
    <property type="protein sequence ID" value="KAK3257334.1"/>
    <property type="molecule type" value="Genomic_DNA"/>
</dbReference>
<dbReference type="Gene3D" id="1.20.1250.20">
    <property type="entry name" value="MFS general substrate transporter like domains"/>
    <property type="match status" value="1"/>
</dbReference>
<feature type="transmembrane region" description="Helical" evidence="6">
    <location>
        <begin position="113"/>
        <end position="133"/>
    </location>
</feature>
<evidence type="ECO:0000313" key="7">
    <source>
        <dbReference type="EMBL" id="KAK3257334.1"/>
    </source>
</evidence>
<dbReference type="PANTHER" id="PTHR23507">
    <property type="entry name" value="ZGC:174356"/>
    <property type="match status" value="1"/>
</dbReference>
<dbReference type="Proteomes" id="UP001190700">
    <property type="component" value="Unassembled WGS sequence"/>
</dbReference>
<feature type="transmembrane region" description="Helical" evidence="6">
    <location>
        <begin position="403"/>
        <end position="422"/>
    </location>
</feature>
<dbReference type="SUPFAM" id="SSF103473">
    <property type="entry name" value="MFS general substrate transporter"/>
    <property type="match status" value="2"/>
</dbReference>
<evidence type="ECO:0000256" key="1">
    <source>
        <dbReference type="ARBA" id="ARBA00004141"/>
    </source>
</evidence>
<evidence type="ECO:0000256" key="4">
    <source>
        <dbReference type="ARBA" id="ARBA00023136"/>
    </source>
</evidence>